<name>G5AA98_PHYSP</name>
<organism evidence="2 3">
    <name type="scientific">Phytophthora sojae (strain P6497)</name>
    <name type="common">Soybean stem and root rot agent</name>
    <name type="synonym">Phytophthora megasperma f. sp. glycines</name>
    <dbReference type="NCBI Taxonomy" id="1094619"/>
    <lineage>
        <taxon>Eukaryota</taxon>
        <taxon>Sar</taxon>
        <taxon>Stramenopiles</taxon>
        <taxon>Oomycota</taxon>
        <taxon>Peronosporomycetes</taxon>
        <taxon>Peronosporales</taxon>
        <taxon>Peronosporaceae</taxon>
        <taxon>Phytophthora</taxon>
    </lineage>
</organism>
<reference evidence="2 3" key="1">
    <citation type="journal article" date="2006" name="Science">
        <title>Phytophthora genome sequences uncover evolutionary origins and mechanisms of pathogenesis.</title>
        <authorList>
            <person name="Tyler B.M."/>
            <person name="Tripathy S."/>
            <person name="Zhang X."/>
            <person name="Dehal P."/>
            <person name="Jiang R.H."/>
            <person name="Aerts A."/>
            <person name="Arredondo F.D."/>
            <person name="Baxter L."/>
            <person name="Bensasson D."/>
            <person name="Beynon J.L."/>
            <person name="Chapman J."/>
            <person name="Damasceno C.M."/>
            <person name="Dorrance A.E."/>
            <person name="Dou D."/>
            <person name="Dickerman A.W."/>
            <person name="Dubchak I.L."/>
            <person name="Garbelotto M."/>
            <person name="Gijzen M."/>
            <person name="Gordon S.G."/>
            <person name="Govers F."/>
            <person name="Grunwald N.J."/>
            <person name="Huang W."/>
            <person name="Ivors K.L."/>
            <person name="Jones R.W."/>
            <person name="Kamoun S."/>
            <person name="Krampis K."/>
            <person name="Lamour K.H."/>
            <person name="Lee M.K."/>
            <person name="McDonald W.H."/>
            <person name="Medina M."/>
            <person name="Meijer H.J."/>
            <person name="Nordberg E.K."/>
            <person name="Maclean D.J."/>
            <person name="Ospina-Giraldo M.D."/>
            <person name="Morris P.F."/>
            <person name="Phuntumart V."/>
            <person name="Putnam N.H."/>
            <person name="Rash S."/>
            <person name="Rose J.K."/>
            <person name="Sakihama Y."/>
            <person name="Salamov A.A."/>
            <person name="Savidor A."/>
            <person name="Scheuring C.F."/>
            <person name="Smith B.M."/>
            <person name="Sobral B.W."/>
            <person name="Terry A."/>
            <person name="Torto-Alalibo T.A."/>
            <person name="Win J."/>
            <person name="Xu Z."/>
            <person name="Zhang H."/>
            <person name="Grigoriev I.V."/>
            <person name="Rokhsar D.S."/>
            <person name="Boore J.L."/>
        </authorList>
    </citation>
    <scope>NUCLEOTIDE SEQUENCE [LARGE SCALE GENOMIC DNA]</scope>
    <source>
        <strain evidence="2 3">P6497</strain>
    </source>
</reference>
<feature type="signal peptide" evidence="1">
    <location>
        <begin position="1"/>
        <end position="31"/>
    </location>
</feature>
<feature type="chain" id="PRO_5003473179" evidence="1">
    <location>
        <begin position="32"/>
        <end position="172"/>
    </location>
</feature>
<gene>
    <name evidence="2" type="ORF">PHYSODRAFT_306674</name>
</gene>
<accession>G5AA98</accession>
<dbReference type="EMBL" id="JH159162">
    <property type="protein sequence ID" value="EGZ07527.1"/>
    <property type="molecule type" value="Genomic_DNA"/>
</dbReference>
<protein>
    <submittedName>
        <fullName evidence="2">Uncharacterized protein</fullName>
    </submittedName>
</protein>
<keyword evidence="3" id="KW-1185">Reference proteome</keyword>
<sequence>MCQWSASHQARGGYFIIVSLSLMSVQTCLHCIQDFEFGLKNDTPLYYSKPKSIYNSNYKISETSHELSRFAPNRTAPIPDINPHAGVREFASHRYQAMAASSSSGMQVRGAGDACGASGGTSYGVYFVPTAYLAADRTAAVAASSSAERQVGGVRGGCSGAFGTNHGVYMRD</sequence>
<keyword evidence="1" id="KW-0732">Signal</keyword>
<dbReference type="KEGG" id="psoj:PHYSODRAFT_306674"/>
<evidence type="ECO:0000256" key="1">
    <source>
        <dbReference type="SAM" id="SignalP"/>
    </source>
</evidence>
<dbReference type="InParanoid" id="G5AA98"/>
<dbReference type="Proteomes" id="UP000002640">
    <property type="component" value="Unassembled WGS sequence"/>
</dbReference>
<dbReference type="RefSeq" id="XP_009537093.1">
    <property type="nucleotide sequence ID" value="XM_009538798.1"/>
</dbReference>
<dbReference type="AlphaFoldDB" id="G5AA98"/>
<evidence type="ECO:0000313" key="2">
    <source>
        <dbReference type="EMBL" id="EGZ07527.1"/>
    </source>
</evidence>
<proteinExistence type="predicted"/>
<evidence type="ECO:0000313" key="3">
    <source>
        <dbReference type="Proteomes" id="UP000002640"/>
    </source>
</evidence>
<dbReference type="GeneID" id="20642768"/>